<comment type="cofactor">
    <cofactor evidence="15">
        <name>[4Fe-4S] cluster</name>
        <dbReference type="ChEBI" id="CHEBI:49883"/>
    </cofactor>
    <text evidence="15">Binds 1 [4Fe-4S] cluster.</text>
</comment>
<sequence length="364" mass="42041">MNHLNSERIPEQFNIQKFQLDLMTWFQREKRDLPWRKDRDPYKIWVSEIMLQQTRVDTVIPYFNRFISRFPTPEALAGADEQEVLKEWEGLGYYSRARNLQSAVKEVVEKYDGNIPDNPAELGRLKGIGPYTKGAILSIAFNQPEPAVDGNVMRVLSRILYVEEDIAKASTKKLFEKLAREVISHDDPSSFNQGLMELGALICTPKNPQCMLCPVQEHCEAFHAGLEQTLPVKSKGKKQKIQPYYVIIAVNDHQEVLIEQRPKRGLLAGLYQFPMAPAEKRDIAQLKNWFLNEYGLRINHLELLGHEKHVFSHLVWEMDIVKASLEGGTLSLKRASWAKEEELQILPFPVSHQKIMQYFQESTP</sequence>
<evidence type="ECO:0000256" key="15">
    <source>
        <dbReference type="RuleBase" id="RU365096"/>
    </source>
</evidence>
<dbReference type="GO" id="GO:0000701">
    <property type="term" value="F:purine-specific mismatch base pair DNA N-glycosylase activity"/>
    <property type="evidence" value="ECO:0007669"/>
    <property type="project" value="UniProtKB-EC"/>
</dbReference>
<evidence type="ECO:0000256" key="8">
    <source>
        <dbReference type="ARBA" id="ARBA00022801"/>
    </source>
</evidence>
<dbReference type="GO" id="GO:0006284">
    <property type="term" value="P:base-excision repair"/>
    <property type="evidence" value="ECO:0007669"/>
    <property type="project" value="UniProtKB-UniRule"/>
</dbReference>
<dbReference type="SUPFAM" id="SSF48150">
    <property type="entry name" value="DNA-glycosylase"/>
    <property type="match status" value="1"/>
</dbReference>
<evidence type="ECO:0000256" key="1">
    <source>
        <dbReference type="ARBA" id="ARBA00000843"/>
    </source>
</evidence>
<dbReference type="Pfam" id="PF10576">
    <property type="entry name" value="EndIII_4Fe-2S"/>
    <property type="match status" value="1"/>
</dbReference>
<dbReference type="InterPro" id="IPR000445">
    <property type="entry name" value="HhH_motif"/>
</dbReference>
<dbReference type="GO" id="GO:0035485">
    <property type="term" value="F:adenine/guanine mispair binding"/>
    <property type="evidence" value="ECO:0007669"/>
    <property type="project" value="TreeGrafter"/>
</dbReference>
<dbReference type="GO" id="GO:0006298">
    <property type="term" value="P:mismatch repair"/>
    <property type="evidence" value="ECO:0007669"/>
    <property type="project" value="TreeGrafter"/>
</dbReference>
<comment type="function">
    <text evidence="15">Adenine glycosylase active on G-A mispairs.</text>
</comment>
<dbReference type="InterPro" id="IPR023170">
    <property type="entry name" value="HhH_base_excis_C"/>
</dbReference>
<comment type="function">
    <text evidence="14">Base excision repair (BER) glycosylase that initiates repair of A:oxoG to C:G by removing the inappropriately paired adenine base from the DNA backbone, generating an abasic site product. 8-oxoguanine (oxoG) is a genotoxic DNA lesion resulting from oxidation of guanine; this residue is misread by replicative DNA polymerases, that insert adenine instead of cytosine opposite the oxidized damaged base. Shows a powerful dicrimination of A versus C, since it does not cleave cytosine in oxoG:C pairs. May also be able to remove adenine from A:G mispairs, although this activity may not be physiologically relevant.</text>
</comment>
<protein>
    <recommendedName>
        <fullName evidence="4 15">Adenine DNA glycosylase</fullName>
        <ecNumber evidence="3 15">3.2.2.31</ecNumber>
    </recommendedName>
</protein>
<reference evidence="17 18" key="1">
    <citation type="submission" date="2019-03" db="EMBL/GenBank/DDBJ databases">
        <title>Genomic Encyclopedia of Type Strains, Phase IV (KMG-IV): sequencing the most valuable type-strain genomes for metagenomic binning, comparative biology and taxonomic classification.</title>
        <authorList>
            <person name="Goeker M."/>
        </authorList>
    </citation>
    <scope>NUCLEOTIDE SEQUENCE [LARGE SCALE GENOMIC DNA]</scope>
    <source>
        <strain evidence="17 18">DSM 25894</strain>
    </source>
</reference>
<dbReference type="GO" id="GO:0051539">
    <property type="term" value="F:4 iron, 4 sulfur cluster binding"/>
    <property type="evidence" value="ECO:0007669"/>
    <property type="project" value="UniProtKB-UniRule"/>
</dbReference>
<dbReference type="FunFam" id="1.10.1670.10:FF:000002">
    <property type="entry name" value="Adenine DNA glycosylase"/>
    <property type="match status" value="1"/>
</dbReference>
<evidence type="ECO:0000256" key="10">
    <source>
        <dbReference type="ARBA" id="ARBA00023014"/>
    </source>
</evidence>
<dbReference type="PANTHER" id="PTHR42944">
    <property type="entry name" value="ADENINE DNA GLYCOSYLASE"/>
    <property type="match status" value="1"/>
</dbReference>
<dbReference type="SMART" id="SM00525">
    <property type="entry name" value="FES"/>
    <property type="match status" value="1"/>
</dbReference>
<dbReference type="InterPro" id="IPR029119">
    <property type="entry name" value="MutY_C"/>
</dbReference>
<dbReference type="PANTHER" id="PTHR42944:SF1">
    <property type="entry name" value="ADENINE DNA GLYCOSYLASE"/>
    <property type="match status" value="1"/>
</dbReference>
<evidence type="ECO:0000256" key="11">
    <source>
        <dbReference type="ARBA" id="ARBA00023125"/>
    </source>
</evidence>
<name>A0A4V2V0R3_9BACI</name>
<keyword evidence="6" id="KW-0479">Metal-binding</keyword>
<comment type="similarity">
    <text evidence="2 15">Belongs to the Nth/MutY family.</text>
</comment>
<dbReference type="CDD" id="cd03431">
    <property type="entry name" value="NUDIX_DNA_Glycosylase_C-MutY"/>
    <property type="match status" value="1"/>
</dbReference>
<dbReference type="SUPFAM" id="SSF55811">
    <property type="entry name" value="Nudix"/>
    <property type="match status" value="1"/>
</dbReference>
<keyword evidence="13 15" id="KW-0326">Glycosidase</keyword>
<dbReference type="NCBIfam" id="TIGR01084">
    <property type="entry name" value="mutY"/>
    <property type="match status" value="1"/>
</dbReference>
<comment type="catalytic activity">
    <reaction evidence="1 15">
        <text>Hydrolyzes free adenine bases from 7,8-dihydro-8-oxoguanine:adenine mismatched double-stranded DNA, leaving an apurinic site.</text>
        <dbReference type="EC" id="3.2.2.31"/>
    </reaction>
</comment>
<dbReference type="InterPro" id="IPR011257">
    <property type="entry name" value="DNA_glycosylase"/>
</dbReference>
<accession>A0A4V2V0R3</accession>
<keyword evidence="8" id="KW-0378">Hydrolase</keyword>
<dbReference type="Pfam" id="PF00730">
    <property type="entry name" value="HhH-GPD"/>
    <property type="match status" value="1"/>
</dbReference>
<evidence type="ECO:0000256" key="6">
    <source>
        <dbReference type="ARBA" id="ARBA00022723"/>
    </source>
</evidence>
<evidence type="ECO:0000256" key="2">
    <source>
        <dbReference type="ARBA" id="ARBA00008343"/>
    </source>
</evidence>
<dbReference type="InterPro" id="IPR044298">
    <property type="entry name" value="MIG/MutY"/>
</dbReference>
<dbReference type="SMART" id="SM00478">
    <property type="entry name" value="ENDO3c"/>
    <property type="match status" value="1"/>
</dbReference>
<dbReference type="Gene3D" id="3.90.79.10">
    <property type="entry name" value="Nucleoside Triphosphate Pyrophosphohydrolase"/>
    <property type="match status" value="1"/>
</dbReference>
<evidence type="ECO:0000256" key="14">
    <source>
        <dbReference type="ARBA" id="ARBA00058550"/>
    </source>
</evidence>
<dbReference type="GO" id="GO:0032357">
    <property type="term" value="F:oxidized purine DNA binding"/>
    <property type="evidence" value="ECO:0007669"/>
    <property type="project" value="TreeGrafter"/>
</dbReference>
<evidence type="ECO:0000259" key="16">
    <source>
        <dbReference type="SMART" id="SM00478"/>
    </source>
</evidence>
<dbReference type="InterPro" id="IPR005760">
    <property type="entry name" value="A/G_AdeGlyc_MutY"/>
</dbReference>
<evidence type="ECO:0000256" key="13">
    <source>
        <dbReference type="ARBA" id="ARBA00023295"/>
    </source>
</evidence>
<evidence type="ECO:0000256" key="5">
    <source>
        <dbReference type="ARBA" id="ARBA00022485"/>
    </source>
</evidence>
<evidence type="ECO:0000256" key="7">
    <source>
        <dbReference type="ARBA" id="ARBA00022763"/>
    </source>
</evidence>
<evidence type="ECO:0000256" key="9">
    <source>
        <dbReference type="ARBA" id="ARBA00023004"/>
    </source>
</evidence>
<dbReference type="Pfam" id="PF00633">
    <property type="entry name" value="HHH"/>
    <property type="match status" value="1"/>
</dbReference>
<dbReference type="Pfam" id="PF14815">
    <property type="entry name" value="NUDIX_4"/>
    <property type="match status" value="1"/>
</dbReference>
<keyword evidence="9 15" id="KW-0408">Iron</keyword>
<dbReference type="InterPro" id="IPR015797">
    <property type="entry name" value="NUDIX_hydrolase-like_dom_sf"/>
</dbReference>
<dbReference type="Gene3D" id="1.10.340.30">
    <property type="entry name" value="Hypothetical protein, domain 2"/>
    <property type="match status" value="1"/>
</dbReference>
<keyword evidence="11" id="KW-0238">DNA-binding</keyword>
<evidence type="ECO:0000256" key="4">
    <source>
        <dbReference type="ARBA" id="ARBA00022023"/>
    </source>
</evidence>
<proteinExistence type="inferred from homology"/>
<dbReference type="InterPro" id="IPR003651">
    <property type="entry name" value="Endonuclease3_FeS-loop_motif"/>
</dbReference>
<organism evidence="17 18">
    <name type="scientific">Melghiribacillus thermohalophilus</name>
    <dbReference type="NCBI Taxonomy" id="1324956"/>
    <lineage>
        <taxon>Bacteria</taxon>
        <taxon>Bacillati</taxon>
        <taxon>Bacillota</taxon>
        <taxon>Bacilli</taxon>
        <taxon>Bacillales</taxon>
        <taxon>Bacillaceae</taxon>
        <taxon>Melghiribacillus</taxon>
    </lineage>
</organism>
<evidence type="ECO:0000313" key="18">
    <source>
        <dbReference type="Proteomes" id="UP000294650"/>
    </source>
</evidence>
<keyword evidence="18" id="KW-1185">Reference proteome</keyword>
<dbReference type="CDD" id="cd00056">
    <property type="entry name" value="ENDO3c"/>
    <property type="match status" value="1"/>
</dbReference>
<dbReference type="FunFam" id="1.10.340.30:FF:000010">
    <property type="entry name" value="Adenine DNA glycosylase"/>
    <property type="match status" value="1"/>
</dbReference>
<gene>
    <name evidence="17" type="ORF">EDD68_12620</name>
</gene>
<dbReference type="EMBL" id="SMAN01000026">
    <property type="protein sequence ID" value="TCT17947.1"/>
    <property type="molecule type" value="Genomic_DNA"/>
</dbReference>
<keyword evidence="10" id="KW-0411">Iron-sulfur</keyword>
<evidence type="ECO:0000313" key="17">
    <source>
        <dbReference type="EMBL" id="TCT17947.1"/>
    </source>
</evidence>
<keyword evidence="7 15" id="KW-0227">DNA damage</keyword>
<dbReference type="InterPro" id="IPR003265">
    <property type="entry name" value="HhH-GPD_domain"/>
</dbReference>
<dbReference type="GO" id="GO:0034039">
    <property type="term" value="F:8-oxo-7,8-dihydroguanine DNA N-glycosylase activity"/>
    <property type="evidence" value="ECO:0007669"/>
    <property type="project" value="TreeGrafter"/>
</dbReference>
<feature type="domain" description="HhH-GPD" evidence="16">
    <location>
        <begin position="50"/>
        <end position="201"/>
    </location>
</feature>
<dbReference type="AlphaFoldDB" id="A0A4V2V0R3"/>
<keyword evidence="5" id="KW-0004">4Fe-4S</keyword>
<dbReference type="GO" id="GO:0046872">
    <property type="term" value="F:metal ion binding"/>
    <property type="evidence" value="ECO:0007669"/>
    <property type="project" value="UniProtKB-UniRule"/>
</dbReference>
<keyword evidence="12" id="KW-0234">DNA repair</keyword>
<comment type="caution">
    <text evidence="17">The sequence shown here is derived from an EMBL/GenBank/DDBJ whole genome shotgun (WGS) entry which is preliminary data.</text>
</comment>
<dbReference type="Gene3D" id="1.10.1670.10">
    <property type="entry name" value="Helix-hairpin-Helix base-excision DNA repair enzymes (C-terminal)"/>
    <property type="match status" value="1"/>
</dbReference>
<dbReference type="Proteomes" id="UP000294650">
    <property type="component" value="Unassembled WGS sequence"/>
</dbReference>
<dbReference type="EC" id="3.2.2.31" evidence="3 15"/>
<evidence type="ECO:0000256" key="3">
    <source>
        <dbReference type="ARBA" id="ARBA00012045"/>
    </source>
</evidence>
<evidence type="ECO:0000256" key="12">
    <source>
        <dbReference type="ARBA" id="ARBA00023204"/>
    </source>
</evidence>